<reference evidence="1" key="2">
    <citation type="submission" date="2021-01" db="UniProtKB">
        <authorList>
            <consortium name="EnsemblMetazoa"/>
        </authorList>
    </citation>
    <scope>IDENTIFICATION</scope>
</reference>
<reference evidence="2" key="1">
    <citation type="submission" date="2015-02" db="EMBL/GenBank/DDBJ databases">
        <title>Genome sequencing for Strongylocentrotus purpuratus.</title>
        <authorList>
            <person name="Murali S."/>
            <person name="Liu Y."/>
            <person name="Vee V."/>
            <person name="English A."/>
            <person name="Wang M."/>
            <person name="Skinner E."/>
            <person name="Han Y."/>
            <person name="Muzny D.M."/>
            <person name="Worley K.C."/>
            <person name="Gibbs R.A."/>
        </authorList>
    </citation>
    <scope>NUCLEOTIDE SEQUENCE</scope>
</reference>
<accession>A0A7M7PM43</accession>
<organism evidence="1 2">
    <name type="scientific">Strongylocentrotus purpuratus</name>
    <name type="common">Purple sea urchin</name>
    <dbReference type="NCBI Taxonomy" id="7668"/>
    <lineage>
        <taxon>Eukaryota</taxon>
        <taxon>Metazoa</taxon>
        <taxon>Echinodermata</taxon>
        <taxon>Eleutherozoa</taxon>
        <taxon>Echinozoa</taxon>
        <taxon>Echinoidea</taxon>
        <taxon>Euechinoidea</taxon>
        <taxon>Echinacea</taxon>
        <taxon>Camarodonta</taxon>
        <taxon>Echinidea</taxon>
        <taxon>Strongylocentrotidae</taxon>
        <taxon>Strongylocentrotus</taxon>
    </lineage>
</organism>
<protein>
    <submittedName>
        <fullName evidence="1">Uncharacterized protein</fullName>
    </submittedName>
</protein>
<dbReference type="GeneID" id="105438154"/>
<keyword evidence="2" id="KW-1185">Reference proteome</keyword>
<dbReference type="EnsemblMetazoa" id="XM_030996912">
    <property type="protein sequence ID" value="XP_030852772"/>
    <property type="gene ID" value="LOC105438154"/>
</dbReference>
<dbReference type="RefSeq" id="XP_030852772.1">
    <property type="nucleotide sequence ID" value="XM_030996912.1"/>
</dbReference>
<evidence type="ECO:0000313" key="2">
    <source>
        <dbReference type="Proteomes" id="UP000007110"/>
    </source>
</evidence>
<dbReference type="InterPro" id="IPR011042">
    <property type="entry name" value="6-blade_b-propeller_TolB-like"/>
</dbReference>
<dbReference type="AlphaFoldDB" id="A0A7M7PM43"/>
<evidence type="ECO:0000313" key="1">
    <source>
        <dbReference type="EnsemblMetazoa" id="XP_030852772"/>
    </source>
</evidence>
<dbReference type="SUPFAM" id="SSF63825">
    <property type="entry name" value="YWTD domain"/>
    <property type="match status" value="1"/>
</dbReference>
<name>A0A7M7PM43_STRPU</name>
<dbReference type="KEGG" id="spu:105438154"/>
<dbReference type="Gene3D" id="2.120.10.30">
    <property type="entry name" value="TolB, C-terminal domain"/>
    <property type="match status" value="1"/>
</dbReference>
<sequence length="269" mass="30945">MSDFLFSSFVDFGNSAQIVTMIFDDTTDTLYWTDLVKGTMSKAYEPMELDVRMHKMGWANWTVLSADIVVSGLYECLTLDIKKQQLHWMTYPDGHSQRAVRQEGAVSNPVELSRVPMSESYVIDQRRRYLYTLHRAYGIHRINLDDGHTTKLTGPLEGRLFKGMTIDEEGERLFWTQAFLTQIAWFDLKKIQGPFTLINFESTDMRLGLGSLLFVPSGWLVWLNMSEDQVCIARAEVDSETRFCVSTSVDGLPRRLRGHQNKALALRRI</sequence>
<dbReference type="InParanoid" id="A0A7M7PM43"/>
<dbReference type="Proteomes" id="UP000007110">
    <property type="component" value="Unassembled WGS sequence"/>
</dbReference>
<proteinExistence type="predicted"/>